<keyword evidence="6 9" id="KW-0378">Hydrolase</keyword>
<dbReference type="FunFam" id="2.30.250.10:FF:000001">
    <property type="entry name" value="Aspartyl aminopeptidase 1"/>
    <property type="match status" value="1"/>
</dbReference>
<dbReference type="InterPro" id="IPR023358">
    <property type="entry name" value="Peptidase_M18_dom2"/>
</dbReference>
<keyword evidence="5 9" id="KW-0479">Metal-binding</keyword>
<evidence type="ECO:0000256" key="8">
    <source>
        <dbReference type="ARBA" id="ARBA00023049"/>
    </source>
</evidence>
<dbReference type="PANTHER" id="PTHR28570:SF4">
    <property type="entry name" value="VACUOLAR AMINOPEPTIDASE 1"/>
    <property type="match status" value="1"/>
</dbReference>
<dbReference type="Gene3D" id="3.40.630.10">
    <property type="entry name" value="Zn peptidases"/>
    <property type="match status" value="1"/>
</dbReference>
<dbReference type="Pfam" id="PF02127">
    <property type="entry name" value="Peptidase_M18"/>
    <property type="match status" value="1"/>
</dbReference>
<dbReference type="AlphaFoldDB" id="A0A9P4IIS7"/>
<dbReference type="InterPro" id="IPR001948">
    <property type="entry name" value="Peptidase_M18"/>
</dbReference>
<dbReference type="SUPFAM" id="SSF101821">
    <property type="entry name" value="Aminopeptidase/glucanase lid domain"/>
    <property type="match status" value="1"/>
</dbReference>
<evidence type="ECO:0000256" key="7">
    <source>
        <dbReference type="ARBA" id="ARBA00022833"/>
    </source>
</evidence>
<comment type="similarity">
    <text evidence="2 9">Belongs to the peptidase M18 family.</text>
</comment>
<dbReference type="CDD" id="cd05658">
    <property type="entry name" value="M18_DAP"/>
    <property type="match status" value="1"/>
</dbReference>
<evidence type="ECO:0000256" key="3">
    <source>
        <dbReference type="ARBA" id="ARBA00022438"/>
    </source>
</evidence>
<dbReference type="OrthoDB" id="9880441at2759"/>
<keyword evidence="12" id="KW-1185">Reference proteome</keyword>
<reference evidence="11" key="1">
    <citation type="journal article" date="2020" name="Stud. Mycol.">
        <title>101 Dothideomycetes genomes: a test case for predicting lifestyles and emergence of pathogens.</title>
        <authorList>
            <person name="Haridas S."/>
            <person name="Albert R."/>
            <person name="Binder M."/>
            <person name="Bloem J."/>
            <person name="Labutti K."/>
            <person name="Salamov A."/>
            <person name="Andreopoulos B."/>
            <person name="Baker S."/>
            <person name="Barry K."/>
            <person name="Bills G."/>
            <person name="Bluhm B."/>
            <person name="Cannon C."/>
            <person name="Castanera R."/>
            <person name="Culley D."/>
            <person name="Daum C."/>
            <person name="Ezra D."/>
            <person name="Gonzalez J."/>
            <person name="Henrissat B."/>
            <person name="Kuo A."/>
            <person name="Liang C."/>
            <person name="Lipzen A."/>
            <person name="Lutzoni F."/>
            <person name="Magnuson J."/>
            <person name="Mondo S."/>
            <person name="Nolan M."/>
            <person name="Ohm R."/>
            <person name="Pangilinan J."/>
            <person name="Park H.-J."/>
            <person name="Ramirez L."/>
            <person name="Alfaro M."/>
            <person name="Sun H."/>
            <person name="Tritt A."/>
            <person name="Yoshinaga Y."/>
            <person name="Zwiers L.-H."/>
            <person name="Turgeon B."/>
            <person name="Goodwin S."/>
            <person name="Spatafora J."/>
            <person name="Crous P."/>
            <person name="Grigoriev I."/>
        </authorList>
    </citation>
    <scope>NUCLEOTIDE SEQUENCE</scope>
    <source>
        <strain evidence="11">CBS 133067</strain>
    </source>
</reference>
<dbReference type="SUPFAM" id="SSF53187">
    <property type="entry name" value="Zn-dependent exopeptidases"/>
    <property type="match status" value="1"/>
</dbReference>
<dbReference type="NCBIfam" id="NF002759">
    <property type="entry name" value="PRK02813.1"/>
    <property type="match status" value="1"/>
</dbReference>
<evidence type="ECO:0000256" key="9">
    <source>
        <dbReference type="RuleBase" id="RU004386"/>
    </source>
</evidence>
<evidence type="ECO:0000256" key="6">
    <source>
        <dbReference type="ARBA" id="ARBA00022801"/>
    </source>
</evidence>
<gene>
    <name evidence="11" type="ORF">NA57DRAFT_32776</name>
</gene>
<accession>A0A9P4IIS7</accession>
<evidence type="ECO:0000256" key="1">
    <source>
        <dbReference type="ARBA" id="ARBA00001947"/>
    </source>
</evidence>
<comment type="caution">
    <text evidence="11">The sequence shown here is derived from an EMBL/GenBank/DDBJ whole genome shotgun (WGS) entry which is preliminary data.</text>
</comment>
<keyword evidence="7 9" id="KW-0862">Zinc</keyword>
<dbReference type="GO" id="GO:0070006">
    <property type="term" value="F:metalloaminopeptidase activity"/>
    <property type="evidence" value="ECO:0007669"/>
    <property type="project" value="TreeGrafter"/>
</dbReference>
<feature type="region of interest" description="Disordered" evidence="10">
    <location>
        <begin position="249"/>
        <end position="273"/>
    </location>
</feature>
<feature type="compositionally biased region" description="Polar residues" evidence="10">
    <location>
        <begin position="258"/>
        <end position="270"/>
    </location>
</feature>
<dbReference type="GO" id="GO:0000324">
    <property type="term" value="C:fungal-type vacuole"/>
    <property type="evidence" value="ECO:0007669"/>
    <property type="project" value="TreeGrafter"/>
</dbReference>
<dbReference type="PRINTS" id="PR00932">
    <property type="entry name" value="AMINO1PTASE"/>
</dbReference>
<evidence type="ECO:0000256" key="10">
    <source>
        <dbReference type="SAM" id="MobiDB-lite"/>
    </source>
</evidence>
<evidence type="ECO:0000313" key="12">
    <source>
        <dbReference type="Proteomes" id="UP000799772"/>
    </source>
</evidence>
<evidence type="ECO:0000256" key="4">
    <source>
        <dbReference type="ARBA" id="ARBA00022670"/>
    </source>
</evidence>
<dbReference type="PANTHER" id="PTHR28570">
    <property type="entry name" value="ASPARTYL AMINOPEPTIDASE"/>
    <property type="match status" value="1"/>
</dbReference>
<keyword evidence="8 9" id="KW-0482">Metalloprotease</keyword>
<keyword evidence="3 9" id="KW-0031">Aminopeptidase</keyword>
<proteinExistence type="inferred from homology"/>
<protein>
    <submittedName>
        <fullName evidence="11">Aspartyl aminopeptidase</fullName>
    </submittedName>
</protein>
<dbReference type="EMBL" id="ML978122">
    <property type="protein sequence ID" value="KAF2102411.1"/>
    <property type="molecule type" value="Genomic_DNA"/>
</dbReference>
<feature type="region of interest" description="Disordered" evidence="10">
    <location>
        <begin position="23"/>
        <end position="45"/>
    </location>
</feature>
<dbReference type="Gene3D" id="2.30.250.10">
    <property type="entry name" value="Aminopeptidase i, Domain 2"/>
    <property type="match status" value="1"/>
</dbReference>
<evidence type="ECO:0000256" key="2">
    <source>
        <dbReference type="ARBA" id="ARBA00008290"/>
    </source>
</evidence>
<evidence type="ECO:0000256" key="5">
    <source>
        <dbReference type="ARBA" id="ARBA00022723"/>
    </source>
</evidence>
<dbReference type="Proteomes" id="UP000799772">
    <property type="component" value="Unassembled WGS sequence"/>
</dbReference>
<dbReference type="GO" id="GO:0008270">
    <property type="term" value="F:zinc ion binding"/>
    <property type="evidence" value="ECO:0007669"/>
    <property type="project" value="InterPro"/>
</dbReference>
<dbReference type="GO" id="GO:0006508">
    <property type="term" value="P:proteolysis"/>
    <property type="evidence" value="ECO:0007669"/>
    <property type="project" value="UniProtKB-KW"/>
</dbReference>
<name>A0A9P4IIS7_9PEZI</name>
<keyword evidence="4 9" id="KW-0645">Protease</keyword>
<organism evidence="11 12">
    <name type="scientific">Rhizodiscina lignyota</name>
    <dbReference type="NCBI Taxonomy" id="1504668"/>
    <lineage>
        <taxon>Eukaryota</taxon>
        <taxon>Fungi</taxon>
        <taxon>Dikarya</taxon>
        <taxon>Ascomycota</taxon>
        <taxon>Pezizomycotina</taxon>
        <taxon>Dothideomycetes</taxon>
        <taxon>Pleosporomycetidae</taxon>
        <taxon>Aulographales</taxon>
        <taxon>Rhizodiscinaceae</taxon>
        <taxon>Rhizodiscina</taxon>
    </lineage>
</organism>
<sequence>MTSAIATSHALSRDSKSTIDASKLSYVKGSSEPETEEAPLPPRESERHRFYQSALDFCGFLDRSPSVYHAVEQVNERLRLQGFQKLREQDSWSSQLQPGGKYYVVRNDMSGASVIAFAVGKLWKPGNPFAMVATHVDSPCLKIKPVSKRYRSPFYLAGVQTYGGGLWHTWFDRDLSAAGRVMIRTPAGTIESRLVDIGLAMFRIPTLAVHYEKQNPFKFNTELDLLPVTGMSPDIPLMQRMVDDEYDGQGEILDSAPKPTSHSSKRSTPTQKRHGGVADLVAGVLSVHPEEIVDFDLSLYDTQRASLGGGFTEFIFSSRIDNLMMTYCALEGFTRSLSDWRALNDESSVRLVAMFDNEEISSGTQHGGRSNFLINTLRRITNECEIGAPQKSAFERSMAKSFLISADMIHGTHPHHHGLHETNHSIWPNGGLAISSDNGRHLVKNTPGTALILEIARYTESGMPFEFQLFTRPNNVNCGSTLGPILSTQLGVRTVDMGNAQLSMHSIREQAGTWDVEHATRYMHLFFEKFSEVDKIFDID</sequence>
<evidence type="ECO:0000313" key="11">
    <source>
        <dbReference type="EMBL" id="KAF2102411.1"/>
    </source>
</evidence>
<comment type="cofactor">
    <cofactor evidence="1">
        <name>Zn(2+)</name>
        <dbReference type="ChEBI" id="CHEBI:29105"/>
    </cofactor>
</comment>